<dbReference type="Proteomes" id="UP000663828">
    <property type="component" value="Unassembled WGS sequence"/>
</dbReference>
<keyword evidence="3" id="KW-0862">Zinc</keyword>
<dbReference type="PROSITE" id="PS50178">
    <property type="entry name" value="ZF_FYVE"/>
    <property type="match status" value="1"/>
</dbReference>
<dbReference type="GO" id="GO:0008270">
    <property type="term" value="F:zinc ion binding"/>
    <property type="evidence" value="ECO:0007669"/>
    <property type="project" value="UniProtKB-KW"/>
</dbReference>
<keyword evidence="2 4" id="KW-0863">Zinc-finger</keyword>
<protein>
    <recommendedName>
        <fullName evidence="6">FYVE-type domain-containing protein</fullName>
    </recommendedName>
</protein>
<evidence type="ECO:0000256" key="3">
    <source>
        <dbReference type="ARBA" id="ARBA00022833"/>
    </source>
</evidence>
<dbReference type="InterPro" id="IPR011011">
    <property type="entry name" value="Znf_FYVE_PHD"/>
</dbReference>
<dbReference type="Pfam" id="PF01363">
    <property type="entry name" value="FYVE"/>
    <property type="match status" value="1"/>
</dbReference>
<accession>A0A814ENB9</accession>
<evidence type="ECO:0000313" key="8">
    <source>
        <dbReference type="Proteomes" id="UP000663828"/>
    </source>
</evidence>
<reference evidence="7" key="1">
    <citation type="submission" date="2021-02" db="EMBL/GenBank/DDBJ databases">
        <authorList>
            <person name="Nowell W R."/>
        </authorList>
    </citation>
    <scope>NUCLEOTIDE SEQUENCE</scope>
</reference>
<sequence length="607" mass="68242">MKFKENFQKTTEIYRHITQQVIYHLNLQKSFNFSILLVGKKFGLFDIYSRSVFVDLWHLLIYAFLSLNFSHLFIEMDFDIDAVLDQLEKKLNQSDLEEKQAIEPPPAVSSSASLPSTSPPPPIKSVDDLSLFDLDPLSHSEYQTNDHEGSRLDSFQQDLQDLYASSIVVDPPVAPSFVPILPDVPDQQEDILSTSLPLAVEQLEIEVREEILQHTHEQPLLDGHHEKTQEATFLSTSIEEEQQSPLATADTKEIVENESDCIPHDVSPTQTQTVLHSVDSIVNATTMADLEDYVAPNPSGIDVEPLETSSELLFTPCEDNEENTIEIPSEEMKTDELLHLPLPSSSTLTTSTTQSQDFDLVKNILSEIFDKPEIELLDEDLVDEKETNVEQQEPLPITPTNNNEDFRFLDEMLASIDVSDADIHQLTPAEIERVDNLLKDIVNLQQTTEENQSDSQSPPSERPPSPVEATEVPAVAAATAATAAAAPVDEELVRVEQEWAKLTDDQKRLGSIAPDWVSDDLAPACMKCANKFSITRRRHHCRACGKVFCSTCCWQKVKLIHDDSKEDRACNDCVKTITEGKRIEFISNDFATVVLCFSRIFMELYAQ</sequence>
<dbReference type="GO" id="GO:0016197">
    <property type="term" value="P:endosomal transport"/>
    <property type="evidence" value="ECO:0007669"/>
    <property type="project" value="TreeGrafter"/>
</dbReference>
<evidence type="ECO:0000256" key="5">
    <source>
        <dbReference type="SAM" id="MobiDB-lite"/>
    </source>
</evidence>
<dbReference type="PANTHER" id="PTHR46319">
    <property type="entry name" value="ZINC FINGER FYVE DOMAIN-CONTAINING PROTEIN"/>
    <property type="match status" value="1"/>
</dbReference>
<dbReference type="SUPFAM" id="SSF57903">
    <property type="entry name" value="FYVE/PHD zinc finger"/>
    <property type="match status" value="1"/>
</dbReference>
<evidence type="ECO:0000256" key="2">
    <source>
        <dbReference type="ARBA" id="ARBA00022771"/>
    </source>
</evidence>
<evidence type="ECO:0000259" key="6">
    <source>
        <dbReference type="PROSITE" id="PS50178"/>
    </source>
</evidence>
<evidence type="ECO:0000256" key="4">
    <source>
        <dbReference type="PROSITE-ProRule" id="PRU00091"/>
    </source>
</evidence>
<proteinExistence type="predicted"/>
<name>A0A814ENB9_ADIRI</name>
<keyword evidence="8" id="KW-1185">Reference proteome</keyword>
<evidence type="ECO:0000313" key="7">
    <source>
        <dbReference type="EMBL" id="CAF0971765.1"/>
    </source>
</evidence>
<dbReference type="GO" id="GO:0031901">
    <property type="term" value="C:early endosome membrane"/>
    <property type="evidence" value="ECO:0007669"/>
    <property type="project" value="TreeGrafter"/>
</dbReference>
<dbReference type="SMART" id="SM00064">
    <property type="entry name" value="FYVE"/>
    <property type="match status" value="1"/>
</dbReference>
<dbReference type="InterPro" id="IPR017455">
    <property type="entry name" value="Znf_FYVE-rel"/>
</dbReference>
<keyword evidence="1" id="KW-0479">Metal-binding</keyword>
<dbReference type="EMBL" id="CAJNOR010000647">
    <property type="protein sequence ID" value="CAF0971765.1"/>
    <property type="molecule type" value="Genomic_DNA"/>
</dbReference>
<comment type="caution">
    <text evidence="7">The sequence shown here is derived from an EMBL/GenBank/DDBJ whole genome shotgun (WGS) entry which is preliminary data.</text>
</comment>
<feature type="domain" description="FYVE-type" evidence="6">
    <location>
        <begin position="519"/>
        <end position="578"/>
    </location>
</feature>
<dbReference type="InterPro" id="IPR013083">
    <property type="entry name" value="Znf_RING/FYVE/PHD"/>
</dbReference>
<dbReference type="Gene3D" id="3.30.40.10">
    <property type="entry name" value="Zinc/RING finger domain, C3HC4 (zinc finger)"/>
    <property type="match status" value="1"/>
</dbReference>
<feature type="region of interest" description="Disordered" evidence="5">
    <location>
        <begin position="98"/>
        <end position="120"/>
    </location>
</feature>
<dbReference type="PANTHER" id="PTHR46319:SF3">
    <property type="entry name" value="ZINC FINGER FYVE DOMAIN-CONTAINING PROTEIN"/>
    <property type="match status" value="1"/>
</dbReference>
<organism evidence="7 8">
    <name type="scientific">Adineta ricciae</name>
    <name type="common">Rotifer</name>
    <dbReference type="NCBI Taxonomy" id="249248"/>
    <lineage>
        <taxon>Eukaryota</taxon>
        <taxon>Metazoa</taxon>
        <taxon>Spiralia</taxon>
        <taxon>Gnathifera</taxon>
        <taxon>Rotifera</taxon>
        <taxon>Eurotatoria</taxon>
        <taxon>Bdelloidea</taxon>
        <taxon>Adinetida</taxon>
        <taxon>Adinetidae</taxon>
        <taxon>Adineta</taxon>
    </lineage>
</organism>
<dbReference type="AlphaFoldDB" id="A0A814ENB9"/>
<evidence type="ECO:0000256" key="1">
    <source>
        <dbReference type="ARBA" id="ARBA00022723"/>
    </source>
</evidence>
<feature type="region of interest" description="Disordered" evidence="5">
    <location>
        <begin position="448"/>
        <end position="470"/>
    </location>
</feature>
<dbReference type="InterPro" id="IPR000306">
    <property type="entry name" value="Znf_FYVE"/>
</dbReference>
<gene>
    <name evidence="7" type="ORF">XAT740_LOCUS11705</name>
</gene>